<protein>
    <recommendedName>
        <fullName evidence="1">CxC2-like cysteine cluster KDZ transposase-associated domain-containing protein</fullName>
    </recommendedName>
</protein>
<dbReference type="Pfam" id="PF18758">
    <property type="entry name" value="KDZ"/>
    <property type="match status" value="1"/>
</dbReference>
<comment type="caution">
    <text evidence="2">The sequence shown here is derived from an EMBL/GenBank/DDBJ whole genome shotgun (WGS) entry which is preliminary data.</text>
</comment>
<accession>A0ABR3AAF7</accession>
<dbReference type="Proteomes" id="UP001437256">
    <property type="component" value="Unassembled WGS sequence"/>
</dbReference>
<proteinExistence type="predicted"/>
<sequence length="445" mass="50837">MKILIEAIMGQEFHPLTGSACCTEAAIRTVRCLDCTISVPTCTTCFLAAHRLLPFHWAEIWNGRYFERKESHELGVVFHLGHYGDRCDLVAPNSTPVNVTVVDCNGIHAAKIVYCQCPGSSGRFQQLLEARLFPATVDLPHTLFTFDLLKDFHVHTLSSKKTAYDYLYALRMKTDNAFPQDVKNPMQEFNRVIRLWRTLLIVKRSGEWHDLGRSFPLRKAGATAFPCFACPEPGFNVAEGWAEDEDVDDEFLHLATAFWSLDGHFGLQRRQKIDDPDDVSLLDGSAMFPKDDWFNDIMAKHGKRSPEKSNCAKFKVMELQNRLKFKGCVISGVVAVQCARHGVFMAATDLRLGETQIHGDLAIAIAMQFVMAEALRRTKFFRRLLMIYDIACQFYVKLRQRFKEYLPELSDIVDFMHWLVGKMHLDNHISACKYRFNLNYTKGCG</sequence>
<dbReference type="InterPro" id="IPR041457">
    <property type="entry name" value="CxC2_KDZ-assoc"/>
</dbReference>
<keyword evidence="3" id="KW-1185">Reference proteome</keyword>
<evidence type="ECO:0000259" key="1">
    <source>
        <dbReference type="Pfam" id="PF18803"/>
    </source>
</evidence>
<dbReference type="Pfam" id="PF18803">
    <property type="entry name" value="CxC2"/>
    <property type="match status" value="1"/>
</dbReference>
<name>A0ABR3AAF7_9AGAR</name>
<dbReference type="InterPro" id="IPR040521">
    <property type="entry name" value="KDZ"/>
</dbReference>
<gene>
    <name evidence="2" type="ORF">AAF712_002407</name>
</gene>
<dbReference type="EMBL" id="JBBXMP010000006">
    <property type="protein sequence ID" value="KAL0070568.1"/>
    <property type="molecule type" value="Genomic_DNA"/>
</dbReference>
<evidence type="ECO:0000313" key="3">
    <source>
        <dbReference type="Proteomes" id="UP001437256"/>
    </source>
</evidence>
<evidence type="ECO:0000313" key="2">
    <source>
        <dbReference type="EMBL" id="KAL0070568.1"/>
    </source>
</evidence>
<feature type="domain" description="CxC2-like cysteine cluster KDZ transposase-associated" evidence="1">
    <location>
        <begin position="73"/>
        <end position="177"/>
    </location>
</feature>
<reference evidence="2 3" key="1">
    <citation type="submission" date="2024-05" db="EMBL/GenBank/DDBJ databases">
        <title>A draft genome resource for the thread blight pathogen Marasmius tenuissimus strain MS-2.</title>
        <authorList>
            <person name="Yulfo-Soto G.E."/>
            <person name="Baruah I.K."/>
            <person name="Amoako-Attah I."/>
            <person name="Bukari Y."/>
            <person name="Meinhardt L.W."/>
            <person name="Bailey B.A."/>
            <person name="Cohen S.P."/>
        </authorList>
    </citation>
    <scope>NUCLEOTIDE SEQUENCE [LARGE SCALE GENOMIC DNA]</scope>
    <source>
        <strain evidence="2 3">MS-2</strain>
    </source>
</reference>
<organism evidence="2 3">
    <name type="scientific">Marasmius tenuissimus</name>
    <dbReference type="NCBI Taxonomy" id="585030"/>
    <lineage>
        <taxon>Eukaryota</taxon>
        <taxon>Fungi</taxon>
        <taxon>Dikarya</taxon>
        <taxon>Basidiomycota</taxon>
        <taxon>Agaricomycotina</taxon>
        <taxon>Agaricomycetes</taxon>
        <taxon>Agaricomycetidae</taxon>
        <taxon>Agaricales</taxon>
        <taxon>Marasmiineae</taxon>
        <taxon>Marasmiaceae</taxon>
        <taxon>Marasmius</taxon>
    </lineage>
</organism>